<evidence type="ECO:0000256" key="1">
    <source>
        <dbReference type="SAM" id="MobiDB-lite"/>
    </source>
</evidence>
<protein>
    <submittedName>
        <fullName evidence="2">Uncharacterized protein</fullName>
    </submittedName>
</protein>
<dbReference type="Proteomes" id="UP000712281">
    <property type="component" value="Unassembled WGS sequence"/>
</dbReference>
<dbReference type="EMBL" id="QGKW02000007">
    <property type="protein sequence ID" value="KAF2618691.1"/>
    <property type="molecule type" value="Genomic_DNA"/>
</dbReference>
<feature type="region of interest" description="Disordered" evidence="1">
    <location>
        <begin position="42"/>
        <end position="104"/>
    </location>
</feature>
<feature type="compositionally biased region" description="Basic and acidic residues" evidence="1">
    <location>
        <begin position="58"/>
        <end position="70"/>
    </location>
</feature>
<dbReference type="AlphaFoldDB" id="A0A8S9MLF7"/>
<proteinExistence type="predicted"/>
<gene>
    <name evidence="2" type="ORF">F2Q68_00039239</name>
</gene>
<evidence type="ECO:0000313" key="3">
    <source>
        <dbReference type="Proteomes" id="UP000712281"/>
    </source>
</evidence>
<accession>A0A8S9MLF7</accession>
<reference evidence="2" key="1">
    <citation type="submission" date="2019-12" db="EMBL/GenBank/DDBJ databases">
        <title>Genome sequencing and annotation of Brassica cretica.</title>
        <authorList>
            <person name="Studholme D.J."/>
            <person name="Sarris P.F."/>
        </authorList>
    </citation>
    <scope>NUCLEOTIDE SEQUENCE</scope>
    <source>
        <strain evidence="2">PFS-001/15</strain>
        <tissue evidence="2">Leaf</tissue>
    </source>
</reference>
<feature type="compositionally biased region" description="Basic and acidic residues" evidence="1">
    <location>
        <begin position="78"/>
        <end position="98"/>
    </location>
</feature>
<comment type="caution">
    <text evidence="2">The sequence shown here is derived from an EMBL/GenBank/DDBJ whole genome shotgun (WGS) entry which is preliminary data.</text>
</comment>
<organism evidence="2 3">
    <name type="scientific">Brassica cretica</name>
    <name type="common">Mustard</name>
    <dbReference type="NCBI Taxonomy" id="69181"/>
    <lineage>
        <taxon>Eukaryota</taxon>
        <taxon>Viridiplantae</taxon>
        <taxon>Streptophyta</taxon>
        <taxon>Embryophyta</taxon>
        <taxon>Tracheophyta</taxon>
        <taxon>Spermatophyta</taxon>
        <taxon>Magnoliopsida</taxon>
        <taxon>eudicotyledons</taxon>
        <taxon>Gunneridae</taxon>
        <taxon>Pentapetalae</taxon>
        <taxon>rosids</taxon>
        <taxon>malvids</taxon>
        <taxon>Brassicales</taxon>
        <taxon>Brassicaceae</taxon>
        <taxon>Brassiceae</taxon>
        <taxon>Brassica</taxon>
    </lineage>
</organism>
<sequence>MGRKTWRKDSESGYLSDKISLEMIKEAAQQVVRGECSYSAYMGNSVEDEQQEQNQEDSGDHDQDVTHEVENVGQSNGDEQRESTGSEKEEAQSSRDEQGEPASS</sequence>
<name>A0A8S9MLF7_BRACR</name>
<feature type="compositionally biased region" description="Acidic residues" evidence="1">
    <location>
        <begin position="46"/>
        <end position="57"/>
    </location>
</feature>
<evidence type="ECO:0000313" key="2">
    <source>
        <dbReference type="EMBL" id="KAF2618691.1"/>
    </source>
</evidence>